<reference evidence="2 3" key="1">
    <citation type="submission" date="2015-09" db="EMBL/GenBank/DDBJ databases">
        <title>Atta colombica WGS genome.</title>
        <authorList>
            <person name="Nygaard S."/>
            <person name="Hu H."/>
            <person name="Boomsma J."/>
            <person name="Zhang G."/>
        </authorList>
    </citation>
    <scope>NUCLEOTIDE SEQUENCE [LARGE SCALE GENOMIC DNA]</scope>
    <source>
        <strain evidence="2">Treedump-2</strain>
        <tissue evidence="2">Whole body</tissue>
    </source>
</reference>
<evidence type="ECO:0000256" key="1">
    <source>
        <dbReference type="SAM" id="MobiDB-lite"/>
    </source>
</evidence>
<dbReference type="AlphaFoldDB" id="A0A195BL70"/>
<proteinExistence type="predicted"/>
<sequence length="492" mass="57041">MALSEITTSFSSRSPTYFLPFSFKVNTEITRPEALKPPIKYKELLDGNPVSRNRYYKRLPNIQANDFMYNDNTVIKSGNVHCDDYRSKIMFTLQESQESKINHTIEQEATDLLICTTGKNLDSLSFAKLETKLEIKQQESRDQFKLQDNQYSRKYDLSQSPEVLNMQKDLSSTKQQIQFSHTSRYVLQTPTNISNPLSSLFETLRISSRFGNLAYSGSLGNQEFRKTSLCLPSVPHRVFSSRSCTMIQQSIREFENLKKDQNANTSIIRLRNTRSHPGRQSKYKQYDDCEKADKSHITCKNSMKKTYNFESKCKKQRVKCNNEKENAGRKCTGNNRKRSNSCKRNSSRTCDKSCSKVDGKRYYSTSDVTKQSIFSVPRNRKSFSNSISDITLGINVNKRFYTSNVSYSKDKKDQRQTSSCKEPKMKDEKKEETKKKCVKGPAKCISRKKTTDKTQICQSTKKDNKFYESENFYKKESTNKEKELKRGKINLI</sequence>
<dbReference type="EMBL" id="KQ976453">
    <property type="protein sequence ID" value="KYM85427.1"/>
    <property type="molecule type" value="Genomic_DNA"/>
</dbReference>
<dbReference type="Proteomes" id="UP000078540">
    <property type="component" value="Unassembled WGS sequence"/>
</dbReference>
<gene>
    <name evidence="2" type="ORF">ALC53_04670</name>
</gene>
<name>A0A195BL70_9HYME</name>
<evidence type="ECO:0000313" key="3">
    <source>
        <dbReference type="Proteomes" id="UP000078540"/>
    </source>
</evidence>
<feature type="region of interest" description="Disordered" evidence="1">
    <location>
        <begin position="412"/>
        <end position="433"/>
    </location>
</feature>
<accession>A0A195BL70</accession>
<protein>
    <submittedName>
        <fullName evidence="2">Uncharacterized protein</fullName>
    </submittedName>
</protein>
<keyword evidence="3" id="KW-1185">Reference proteome</keyword>
<organism evidence="2 3">
    <name type="scientific">Atta colombica</name>
    <dbReference type="NCBI Taxonomy" id="520822"/>
    <lineage>
        <taxon>Eukaryota</taxon>
        <taxon>Metazoa</taxon>
        <taxon>Ecdysozoa</taxon>
        <taxon>Arthropoda</taxon>
        <taxon>Hexapoda</taxon>
        <taxon>Insecta</taxon>
        <taxon>Pterygota</taxon>
        <taxon>Neoptera</taxon>
        <taxon>Endopterygota</taxon>
        <taxon>Hymenoptera</taxon>
        <taxon>Apocrita</taxon>
        <taxon>Aculeata</taxon>
        <taxon>Formicoidea</taxon>
        <taxon>Formicidae</taxon>
        <taxon>Myrmicinae</taxon>
        <taxon>Atta</taxon>
    </lineage>
</organism>
<evidence type="ECO:0000313" key="2">
    <source>
        <dbReference type="EMBL" id="KYM85427.1"/>
    </source>
</evidence>
<dbReference type="STRING" id="520822.A0A195BL70"/>
<feature type="region of interest" description="Disordered" evidence="1">
    <location>
        <begin position="325"/>
        <end position="348"/>
    </location>
</feature>